<gene>
    <name evidence="4" type="ORF">B0H63DRAFT_518787</name>
</gene>
<evidence type="ECO:0000256" key="1">
    <source>
        <dbReference type="ARBA" id="ARBA00022574"/>
    </source>
</evidence>
<dbReference type="EMBL" id="JAULSW010000002">
    <property type="protein sequence ID" value="KAK3389551.1"/>
    <property type="molecule type" value="Genomic_DNA"/>
</dbReference>
<evidence type="ECO:0000256" key="2">
    <source>
        <dbReference type="ARBA" id="ARBA00022737"/>
    </source>
</evidence>
<evidence type="ECO:0000313" key="5">
    <source>
        <dbReference type="Proteomes" id="UP001285441"/>
    </source>
</evidence>
<dbReference type="SUPFAM" id="SSF50998">
    <property type="entry name" value="Quinoprotein alcohol dehydrogenase-like"/>
    <property type="match status" value="1"/>
</dbReference>
<dbReference type="GO" id="GO:0034657">
    <property type="term" value="C:GID complex"/>
    <property type="evidence" value="ECO:0007669"/>
    <property type="project" value="TreeGrafter"/>
</dbReference>
<dbReference type="InterPro" id="IPR015943">
    <property type="entry name" value="WD40/YVTN_repeat-like_dom_sf"/>
</dbReference>
<sequence>MTHAGDQLFAMNLVSGMRVYDTSTRQFRSLMTFDTTTGQPVHHYICPTASETYVIKCSFGGVEDMFASNGSEGGSIYIWDRSSERLVASLLGHPPGCNNVKWNPIKQTMMASGGDDGKVILWQIETKRDSA</sequence>
<name>A0AAE0NXP3_9PEZI</name>
<feature type="repeat" description="WD" evidence="3">
    <location>
        <begin position="90"/>
        <end position="131"/>
    </location>
</feature>
<dbReference type="Pfam" id="PF00400">
    <property type="entry name" value="WD40"/>
    <property type="match status" value="1"/>
</dbReference>
<dbReference type="AlphaFoldDB" id="A0AAE0NXP3"/>
<dbReference type="PANTHER" id="PTHR22838">
    <property type="entry name" value="WD REPEAT PROTEIN 26-RELATED"/>
    <property type="match status" value="1"/>
</dbReference>
<dbReference type="InterPro" id="IPR001680">
    <property type="entry name" value="WD40_rpt"/>
</dbReference>
<dbReference type="SMART" id="SM00320">
    <property type="entry name" value="WD40"/>
    <property type="match status" value="2"/>
</dbReference>
<protein>
    <submittedName>
        <fullName evidence="4">Quinon protein alcohol dehydrogenase-like superfamily</fullName>
    </submittedName>
</protein>
<dbReference type="Gene3D" id="2.130.10.10">
    <property type="entry name" value="YVTN repeat-like/Quinoprotein amine dehydrogenase"/>
    <property type="match status" value="1"/>
</dbReference>
<dbReference type="PROSITE" id="PS50082">
    <property type="entry name" value="WD_REPEATS_2"/>
    <property type="match status" value="1"/>
</dbReference>
<evidence type="ECO:0000256" key="3">
    <source>
        <dbReference type="PROSITE-ProRule" id="PRU00221"/>
    </source>
</evidence>
<keyword evidence="1 3" id="KW-0853">WD repeat</keyword>
<reference evidence="4" key="1">
    <citation type="journal article" date="2023" name="Mol. Phylogenet. Evol.">
        <title>Genome-scale phylogeny and comparative genomics of the fungal order Sordariales.</title>
        <authorList>
            <person name="Hensen N."/>
            <person name="Bonometti L."/>
            <person name="Westerberg I."/>
            <person name="Brannstrom I.O."/>
            <person name="Guillou S."/>
            <person name="Cros-Aarteil S."/>
            <person name="Calhoun S."/>
            <person name="Haridas S."/>
            <person name="Kuo A."/>
            <person name="Mondo S."/>
            <person name="Pangilinan J."/>
            <person name="Riley R."/>
            <person name="LaButti K."/>
            <person name="Andreopoulos B."/>
            <person name="Lipzen A."/>
            <person name="Chen C."/>
            <person name="Yan M."/>
            <person name="Daum C."/>
            <person name="Ng V."/>
            <person name="Clum A."/>
            <person name="Steindorff A."/>
            <person name="Ohm R.A."/>
            <person name="Martin F."/>
            <person name="Silar P."/>
            <person name="Natvig D.O."/>
            <person name="Lalanne C."/>
            <person name="Gautier V."/>
            <person name="Ament-Velasquez S.L."/>
            <person name="Kruys A."/>
            <person name="Hutchinson M.I."/>
            <person name="Powell A.J."/>
            <person name="Barry K."/>
            <person name="Miller A.N."/>
            <person name="Grigoriev I.V."/>
            <person name="Debuchy R."/>
            <person name="Gladieux P."/>
            <person name="Hiltunen Thoren M."/>
            <person name="Johannesson H."/>
        </authorList>
    </citation>
    <scope>NUCLEOTIDE SEQUENCE</scope>
    <source>
        <strain evidence="4">CBS 232.78</strain>
    </source>
</reference>
<comment type="caution">
    <text evidence="4">The sequence shown here is derived from an EMBL/GenBank/DDBJ whole genome shotgun (WGS) entry which is preliminary data.</text>
</comment>
<evidence type="ECO:0000313" key="4">
    <source>
        <dbReference type="EMBL" id="KAK3389551.1"/>
    </source>
</evidence>
<reference evidence="4" key="2">
    <citation type="submission" date="2023-06" db="EMBL/GenBank/DDBJ databases">
        <authorList>
            <consortium name="Lawrence Berkeley National Laboratory"/>
            <person name="Haridas S."/>
            <person name="Hensen N."/>
            <person name="Bonometti L."/>
            <person name="Westerberg I."/>
            <person name="Brannstrom I.O."/>
            <person name="Guillou S."/>
            <person name="Cros-Aarteil S."/>
            <person name="Calhoun S."/>
            <person name="Kuo A."/>
            <person name="Mondo S."/>
            <person name="Pangilinan J."/>
            <person name="Riley R."/>
            <person name="LaButti K."/>
            <person name="Andreopoulos B."/>
            <person name="Lipzen A."/>
            <person name="Chen C."/>
            <person name="Yanf M."/>
            <person name="Daum C."/>
            <person name="Ng V."/>
            <person name="Clum A."/>
            <person name="Steindorff A."/>
            <person name="Ohm R."/>
            <person name="Martin F."/>
            <person name="Silar P."/>
            <person name="Natvig D."/>
            <person name="Lalanne C."/>
            <person name="Gautier V."/>
            <person name="Ament-velasquez S.L."/>
            <person name="Kruys A."/>
            <person name="Hutchinson M.I."/>
            <person name="Powell A.J."/>
            <person name="Barry K."/>
            <person name="Miller A.N."/>
            <person name="Grigoriev I.V."/>
            <person name="Debuchy R."/>
            <person name="Gladieux P."/>
            <person name="Thoren M.H."/>
            <person name="Johannesson H."/>
        </authorList>
    </citation>
    <scope>NUCLEOTIDE SEQUENCE</scope>
    <source>
        <strain evidence="4">CBS 232.78</strain>
    </source>
</reference>
<dbReference type="PANTHER" id="PTHR22838:SF0">
    <property type="entry name" value="WD REPEAT-CONTAINING PROTEIN 26"/>
    <property type="match status" value="1"/>
</dbReference>
<dbReference type="InterPro" id="IPR011047">
    <property type="entry name" value="Quinoprotein_ADH-like_sf"/>
</dbReference>
<dbReference type="InterPro" id="IPR051350">
    <property type="entry name" value="WD_repeat-ST_regulator"/>
</dbReference>
<dbReference type="Proteomes" id="UP001285441">
    <property type="component" value="Unassembled WGS sequence"/>
</dbReference>
<proteinExistence type="predicted"/>
<dbReference type="GO" id="GO:0043161">
    <property type="term" value="P:proteasome-mediated ubiquitin-dependent protein catabolic process"/>
    <property type="evidence" value="ECO:0007669"/>
    <property type="project" value="TreeGrafter"/>
</dbReference>
<organism evidence="4 5">
    <name type="scientific">Podospora didyma</name>
    <dbReference type="NCBI Taxonomy" id="330526"/>
    <lineage>
        <taxon>Eukaryota</taxon>
        <taxon>Fungi</taxon>
        <taxon>Dikarya</taxon>
        <taxon>Ascomycota</taxon>
        <taxon>Pezizomycotina</taxon>
        <taxon>Sordariomycetes</taxon>
        <taxon>Sordariomycetidae</taxon>
        <taxon>Sordariales</taxon>
        <taxon>Podosporaceae</taxon>
        <taxon>Podospora</taxon>
    </lineage>
</organism>
<accession>A0AAE0NXP3</accession>
<keyword evidence="2" id="KW-0677">Repeat</keyword>
<dbReference type="PROSITE" id="PS50294">
    <property type="entry name" value="WD_REPEATS_REGION"/>
    <property type="match status" value="1"/>
</dbReference>
<keyword evidence="5" id="KW-1185">Reference proteome</keyword>